<dbReference type="Proteomes" id="UP000724149">
    <property type="component" value="Unassembled WGS sequence"/>
</dbReference>
<evidence type="ECO:0000313" key="2">
    <source>
        <dbReference type="EMBL" id="MBM6922792.1"/>
    </source>
</evidence>
<keyword evidence="1" id="KW-0472">Membrane</keyword>
<keyword evidence="1" id="KW-0812">Transmembrane</keyword>
<feature type="transmembrane region" description="Helical" evidence="1">
    <location>
        <begin position="12"/>
        <end position="31"/>
    </location>
</feature>
<gene>
    <name evidence="2" type="ORF">H9X81_03670</name>
</gene>
<feature type="transmembrane region" description="Helical" evidence="1">
    <location>
        <begin position="103"/>
        <end position="127"/>
    </location>
</feature>
<dbReference type="InterPro" id="IPR038750">
    <property type="entry name" value="YczE/YyaS-like"/>
</dbReference>
<evidence type="ECO:0008006" key="4">
    <source>
        <dbReference type="Google" id="ProtNLM"/>
    </source>
</evidence>
<keyword evidence="3" id="KW-1185">Reference proteome</keyword>
<feature type="transmembrane region" description="Helical" evidence="1">
    <location>
        <begin position="77"/>
        <end position="97"/>
    </location>
</feature>
<protein>
    <recommendedName>
        <fullName evidence="4">Membrane protein YczE</fullName>
    </recommendedName>
</protein>
<dbReference type="Pfam" id="PF19700">
    <property type="entry name" value="DUF6198"/>
    <property type="match status" value="1"/>
</dbReference>
<sequence>MVLSYVKRFLRLYAGLFLCAVSILLAIQGGVGVTPWDVFHMGIQNITGISYGTVNILVGLCILTTSIVLGEPIGFGTLCNTLSVGYMVDFLKWLNWVPAAPNAITGCGMMVLSLFVLAMGSFLYIGAGMGCGPRDSMMTAFSKRLTKVPVGLIRGTIETVVLIIGFFLGGPVGIGTVIGMFGIGPAIQIVFNLFHFNVRTIRHESVLDTVRRLSGKTAAVAAEPAE</sequence>
<feature type="transmembrane region" description="Helical" evidence="1">
    <location>
        <begin position="148"/>
        <end position="168"/>
    </location>
</feature>
<organism evidence="2 3">
    <name type="scientific">Hydrogenoanaerobacterium saccharovorans</name>
    <dbReference type="NCBI Taxonomy" id="474960"/>
    <lineage>
        <taxon>Bacteria</taxon>
        <taxon>Bacillati</taxon>
        <taxon>Bacillota</taxon>
        <taxon>Clostridia</taxon>
        <taxon>Eubacteriales</taxon>
        <taxon>Oscillospiraceae</taxon>
        <taxon>Hydrogenoanaerobacterium</taxon>
    </lineage>
</organism>
<dbReference type="PANTHER" id="PTHR40078">
    <property type="entry name" value="INTEGRAL MEMBRANE PROTEIN-RELATED"/>
    <property type="match status" value="1"/>
</dbReference>
<dbReference type="EMBL" id="JACSNR010000003">
    <property type="protein sequence ID" value="MBM6922792.1"/>
    <property type="molecule type" value="Genomic_DNA"/>
</dbReference>
<feature type="transmembrane region" description="Helical" evidence="1">
    <location>
        <begin position="174"/>
        <end position="194"/>
    </location>
</feature>
<feature type="transmembrane region" description="Helical" evidence="1">
    <location>
        <begin position="51"/>
        <end position="70"/>
    </location>
</feature>
<evidence type="ECO:0000256" key="1">
    <source>
        <dbReference type="SAM" id="Phobius"/>
    </source>
</evidence>
<keyword evidence="1" id="KW-1133">Transmembrane helix</keyword>
<dbReference type="PANTHER" id="PTHR40078:SF1">
    <property type="entry name" value="INTEGRAL MEMBRANE PROTEIN"/>
    <property type="match status" value="1"/>
</dbReference>
<comment type="caution">
    <text evidence="2">The sequence shown here is derived from an EMBL/GenBank/DDBJ whole genome shotgun (WGS) entry which is preliminary data.</text>
</comment>
<evidence type="ECO:0000313" key="3">
    <source>
        <dbReference type="Proteomes" id="UP000724149"/>
    </source>
</evidence>
<reference evidence="2 3" key="1">
    <citation type="journal article" date="2021" name="Sci. Rep.">
        <title>The distribution of antibiotic resistance genes in chicken gut microbiota commensals.</title>
        <authorList>
            <person name="Juricova H."/>
            <person name="Matiasovicova J."/>
            <person name="Kubasova T."/>
            <person name="Cejkova D."/>
            <person name="Rychlik I."/>
        </authorList>
    </citation>
    <scope>NUCLEOTIDE SEQUENCE [LARGE SCALE GENOMIC DNA]</scope>
    <source>
        <strain evidence="2 3">An564</strain>
    </source>
</reference>
<dbReference type="RefSeq" id="WP_204719908.1">
    <property type="nucleotide sequence ID" value="NZ_JACSNR010000003.1"/>
</dbReference>
<proteinExistence type="predicted"/>
<accession>A0ABS2GJZ4</accession>
<name>A0ABS2GJZ4_9FIRM</name>